<evidence type="ECO:0000313" key="1">
    <source>
        <dbReference type="EMBL" id="MED6151346.1"/>
    </source>
</evidence>
<name>A0ABU6TT59_9FABA</name>
<dbReference type="EMBL" id="JASCZI010091848">
    <property type="protein sequence ID" value="MED6151346.1"/>
    <property type="molecule type" value="Genomic_DNA"/>
</dbReference>
<feature type="non-terminal residue" evidence="1">
    <location>
        <position position="1"/>
    </location>
</feature>
<comment type="caution">
    <text evidence="1">The sequence shown here is derived from an EMBL/GenBank/DDBJ whole genome shotgun (WGS) entry which is preliminary data.</text>
</comment>
<organism evidence="1 2">
    <name type="scientific">Stylosanthes scabra</name>
    <dbReference type="NCBI Taxonomy" id="79078"/>
    <lineage>
        <taxon>Eukaryota</taxon>
        <taxon>Viridiplantae</taxon>
        <taxon>Streptophyta</taxon>
        <taxon>Embryophyta</taxon>
        <taxon>Tracheophyta</taxon>
        <taxon>Spermatophyta</taxon>
        <taxon>Magnoliopsida</taxon>
        <taxon>eudicotyledons</taxon>
        <taxon>Gunneridae</taxon>
        <taxon>Pentapetalae</taxon>
        <taxon>rosids</taxon>
        <taxon>fabids</taxon>
        <taxon>Fabales</taxon>
        <taxon>Fabaceae</taxon>
        <taxon>Papilionoideae</taxon>
        <taxon>50 kb inversion clade</taxon>
        <taxon>dalbergioids sensu lato</taxon>
        <taxon>Dalbergieae</taxon>
        <taxon>Pterocarpus clade</taxon>
        <taxon>Stylosanthes</taxon>
    </lineage>
</organism>
<evidence type="ECO:0000313" key="2">
    <source>
        <dbReference type="Proteomes" id="UP001341840"/>
    </source>
</evidence>
<protein>
    <submittedName>
        <fullName evidence="1">Uncharacterized protein</fullName>
    </submittedName>
</protein>
<gene>
    <name evidence="1" type="ORF">PIB30_081618</name>
</gene>
<reference evidence="1 2" key="1">
    <citation type="journal article" date="2023" name="Plants (Basel)">
        <title>Bridging the Gap: Combining Genomics and Transcriptomics Approaches to Understand Stylosanthes scabra, an Orphan Legume from the Brazilian Caatinga.</title>
        <authorList>
            <person name="Ferreira-Neto J.R.C."/>
            <person name="da Silva M.D."/>
            <person name="Binneck E."/>
            <person name="de Melo N.F."/>
            <person name="da Silva R.H."/>
            <person name="de Melo A.L.T.M."/>
            <person name="Pandolfi V."/>
            <person name="Bustamante F.O."/>
            <person name="Brasileiro-Vidal A.C."/>
            <person name="Benko-Iseppon A.M."/>
        </authorList>
    </citation>
    <scope>NUCLEOTIDE SEQUENCE [LARGE SCALE GENOMIC DNA]</scope>
    <source>
        <tissue evidence="1">Leaves</tissue>
    </source>
</reference>
<dbReference type="Proteomes" id="UP001341840">
    <property type="component" value="Unassembled WGS sequence"/>
</dbReference>
<sequence length="107" mass="12080">LEGASLLPTHMLAVLRICVGSGLVGESRSRLSMSKRGLERELSLNRVAFHAYAWAFHAYAWMDDARRHAEELVGVVQRRCMLAKVAFHAYAWTSHAYAWLVEAWGHA</sequence>
<proteinExistence type="predicted"/>
<accession>A0ABU6TT59</accession>
<keyword evidence="2" id="KW-1185">Reference proteome</keyword>